<dbReference type="EMBL" id="BAAAOQ010000002">
    <property type="protein sequence ID" value="GAA2191708.1"/>
    <property type="molecule type" value="Genomic_DNA"/>
</dbReference>
<comment type="caution">
    <text evidence="5">The sequence shown here is derived from an EMBL/GenBank/DDBJ whole genome shotgun (WGS) entry which is preliminary data.</text>
</comment>
<sequence length="191" mass="20563">MESTTVALRPARPEDREAIAALDGSFTTDAVYEVTVSEQGFGIRPVPVDPPVHKVFPDDDDDDVDGEAEGAGEDEGEPELTRTTVAVAPDGLCGFVTASFAPWNARLTIRDIEVAPAWRGKGVGRALMRHAVDFARECGAVHVWLEVSNVNAPAVRAYLRMGFVFCGLDTSLYDGTPSAGEQALFMVRPVR</sequence>
<feature type="compositionally biased region" description="Acidic residues" evidence="3">
    <location>
        <begin position="58"/>
        <end position="78"/>
    </location>
</feature>
<keyword evidence="2" id="KW-0012">Acyltransferase</keyword>
<dbReference type="PANTHER" id="PTHR43877">
    <property type="entry name" value="AMINOALKYLPHOSPHONATE N-ACETYLTRANSFERASE-RELATED-RELATED"/>
    <property type="match status" value="1"/>
</dbReference>
<dbReference type="CDD" id="cd04301">
    <property type="entry name" value="NAT_SF"/>
    <property type="match status" value="1"/>
</dbReference>
<reference evidence="5 6" key="1">
    <citation type="journal article" date="2019" name="Int. J. Syst. Evol. Microbiol.">
        <title>The Global Catalogue of Microorganisms (GCM) 10K type strain sequencing project: providing services to taxonomists for standard genome sequencing and annotation.</title>
        <authorList>
            <consortium name="The Broad Institute Genomics Platform"/>
            <consortium name="The Broad Institute Genome Sequencing Center for Infectious Disease"/>
            <person name="Wu L."/>
            <person name="Ma J."/>
        </authorList>
    </citation>
    <scope>NUCLEOTIDE SEQUENCE [LARGE SCALE GENOMIC DNA]</scope>
    <source>
        <strain evidence="5 6">JCM 14924</strain>
    </source>
</reference>
<feature type="domain" description="N-acetyltransferase" evidence="4">
    <location>
        <begin position="6"/>
        <end position="191"/>
    </location>
</feature>
<protein>
    <recommendedName>
        <fullName evidence="4">N-acetyltransferase domain-containing protein</fullName>
    </recommendedName>
</protein>
<proteinExistence type="predicted"/>
<accession>A0ABN3BCN8</accession>
<dbReference type="InterPro" id="IPR016181">
    <property type="entry name" value="Acyl_CoA_acyltransferase"/>
</dbReference>
<organism evidence="5 6">
    <name type="scientific">Streptomyces bangladeshensis</name>
    <dbReference type="NCBI Taxonomy" id="295352"/>
    <lineage>
        <taxon>Bacteria</taxon>
        <taxon>Bacillati</taxon>
        <taxon>Actinomycetota</taxon>
        <taxon>Actinomycetes</taxon>
        <taxon>Kitasatosporales</taxon>
        <taxon>Streptomycetaceae</taxon>
        <taxon>Streptomyces</taxon>
    </lineage>
</organism>
<dbReference type="Proteomes" id="UP001501391">
    <property type="component" value="Unassembled WGS sequence"/>
</dbReference>
<dbReference type="Gene3D" id="3.40.630.30">
    <property type="match status" value="1"/>
</dbReference>
<evidence type="ECO:0000256" key="3">
    <source>
        <dbReference type="SAM" id="MobiDB-lite"/>
    </source>
</evidence>
<evidence type="ECO:0000259" key="4">
    <source>
        <dbReference type="PROSITE" id="PS51186"/>
    </source>
</evidence>
<evidence type="ECO:0000313" key="5">
    <source>
        <dbReference type="EMBL" id="GAA2191708.1"/>
    </source>
</evidence>
<dbReference type="SUPFAM" id="SSF55729">
    <property type="entry name" value="Acyl-CoA N-acyltransferases (Nat)"/>
    <property type="match status" value="1"/>
</dbReference>
<dbReference type="PANTHER" id="PTHR43877:SF2">
    <property type="entry name" value="AMINOALKYLPHOSPHONATE N-ACETYLTRANSFERASE-RELATED"/>
    <property type="match status" value="1"/>
</dbReference>
<name>A0ABN3BCN8_9ACTN</name>
<dbReference type="InterPro" id="IPR050832">
    <property type="entry name" value="Bact_Acetyltransf"/>
</dbReference>
<dbReference type="PROSITE" id="PS51186">
    <property type="entry name" value="GNAT"/>
    <property type="match status" value="1"/>
</dbReference>
<evidence type="ECO:0000256" key="2">
    <source>
        <dbReference type="ARBA" id="ARBA00023315"/>
    </source>
</evidence>
<dbReference type="Pfam" id="PF00583">
    <property type="entry name" value="Acetyltransf_1"/>
    <property type="match status" value="1"/>
</dbReference>
<dbReference type="RefSeq" id="WP_059250118.1">
    <property type="nucleotide sequence ID" value="NZ_BAAAOQ010000002.1"/>
</dbReference>
<keyword evidence="1" id="KW-0808">Transferase</keyword>
<dbReference type="InterPro" id="IPR000182">
    <property type="entry name" value="GNAT_dom"/>
</dbReference>
<gene>
    <name evidence="5" type="ORF">GCM10009787_06110</name>
</gene>
<keyword evidence="6" id="KW-1185">Reference proteome</keyword>
<evidence type="ECO:0000256" key="1">
    <source>
        <dbReference type="ARBA" id="ARBA00022679"/>
    </source>
</evidence>
<feature type="region of interest" description="Disordered" evidence="3">
    <location>
        <begin position="42"/>
        <end position="80"/>
    </location>
</feature>
<evidence type="ECO:0000313" key="6">
    <source>
        <dbReference type="Proteomes" id="UP001501391"/>
    </source>
</evidence>